<dbReference type="AlphaFoldDB" id="A0A2J8B4L1"/>
<reference evidence="7" key="1">
    <citation type="submission" date="2017-04" db="EMBL/GenBank/DDBJ databases">
        <authorList>
            <person name="Bumgarner R.E."/>
            <person name="Fredricks D.N."/>
            <person name="Srinivasan S."/>
        </authorList>
    </citation>
    <scope>NUCLEOTIDE SEQUENCE [LARGE SCALE GENOMIC DNA]</scope>
    <source>
        <strain evidence="7">KA00405</strain>
    </source>
</reference>
<dbReference type="GO" id="GO:0016646">
    <property type="term" value="F:oxidoreductase activity, acting on the CH-NH group of donors, NAD or NADP as acceptor"/>
    <property type="evidence" value="ECO:0007669"/>
    <property type="project" value="UniProtKB-ARBA"/>
</dbReference>
<dbReference type="GO" id="GO:0010181">
    <property type="term" value="F:FMN binding"/>
    <property type="evidence" value="ECO:0007669"/>
    <property type="project" value="InterPro"/>
</dbReference>
<dbReference type="Gene3D" id="2.30.110.10">
    <property type="entry name" value="Electron Transport, Fmn-binding Protein, Chain A"/>
    <property type="match status" value="1"/>
</dbReference>
<feature type="compositionally biased region" description="Basic and acidic residues" evidence="4">
    <location>
        <begin position="212"/>
        <end position="228"/>
    </location>
</feature>
<sequence length="241" mass="26619">MSLSNESINKVSIGPGTLLGPLPSVLVSCGSLEKPNLITIGWTGIINSEPPMLSISLRPSRYSYELIVSDGKFIVNLVTASMTRALDFCGVKSGRNLDKFAATGLTPEKLLPDFPPAVAESPVALICEVKEKITLGSHDCFIAYIKDVFVRPQLLDKNGALCLYTTDLVNYLHGNYYAHSEWIGFFGYSVAQSKISVARSKKIMHLISATTREGREKFSSERKQGYRHDRSKKKASRRTKN</sequence>
<dbReference type="SMART" id="SM00903">
    <property type="entry name" value="Flavin_Reduct"/>
    <property type="match status" value="1"/>
</dbReference>
<keyword evidence="2" id="KW-0285">Flavoprotein</keyword>
<dbReference type="PANTHER" id="PTHR43567:SF1">
    <property type="entry name" value="FLAVOREDOXIN"/>
    <property type="match status" value="1"/>
</dbReference>
<dbReference type="SUPFAM" id="SSF50475">
    <property type="entry name" value="FMN-binding split barrel"/>
    <property type="match status" value="1"/>
</dbReference>
<dbReference type="RefSeq" id="WP_012993394.1">
    <property type="nucleotide sequence ID" value="NZ_NBZD01000001.1"/>
</dbReference>
<dbReference type="PANTHER" id="PTHR43567">
    <property type="entry name" value="FLAVOREDOXIN-RELATED-RELATED"/>
    <property type="match status" value="1"/>
</dbReference>
<evidence type="ECO:0000256" key="1">
    <source>
        <dbReference type="ARBA" id="ARBA00001917"/>
    </source>
</evidence>
<protein>
    <recommendedName>
        <fullName evidence="5">Flavin reductase like domain-containing protein</fullName>
    </recommendedName>
</protein>
<feature type="compositionally biased region" description="Basic residues" evidence="4">
    <location>
        <begin position="229"/>
        <end position="241"/>
    </location>
</feature>
<proteinExistence type="inferred from homology"/>
<dbReference type="InterPro" id="IPR002563">
    <property type="entry name" value="Flavin_Rdtase-like_dom"/>
</dbReference>
<gene>
    <name evidence="6" type="ORF">B7R76_02155</name>
</gene>
<dbReference type="Proteomes" id="UP000236394">
    <property type="component" value="Unassembled WGS sequence"/>
</dbReference>
<dbReference type="Pfam" id="PF01613">
    <property type="entry name" value="Flavin_Reduct"/>
    <property type="match status" value="1"/>
</dbReference>
<evidence type="ECO:0000256" key="4">
    <source>
        <dbReference type="SAM" id="MobiDB-lite"/>
    </source>
</evidence>
<evidence type="ECO:0000256" key="3">
    <source>
        <dbReference type="ARBA" id="ARBA00038054"/>
    </source>
</evidence>
<comment type="caution">
    <text evidence="6">The sequence shown here is derived from an EMBL/GenBank/DDBJ whole genome shotgun (WGS) entry which is preliminary data.</text>
</comment>
<feature type="region of interest" description="Disordered" evidence="4">
    <location>
        <begin position="212"/>
        <end position="241"/>
    </location>
</feature>
<feature type="domain" description="Flavin reductase like" evidence="5">
    <location>
        <begin position="19"/>
        <end position="160"/>
    </location>
</feature>
<dbReference type="InterPro" id="IPR052174">
    <property type="entry name" value="Flavoredoxin"/>
</dbReference>
<comment type="similarity">
    <text evidence="3">Belongs to the flavoredoxin family.</text>
</comment>
<evidence type="ECO:0000313" key="6">
    <source>
        <dbReference type="EMBL" id="PNH19705.1"/>
    </source>
</evidence>
<comment type="cofactor">
    <cofactor evidence="1">
        <name>FMN</name>
        <dbReference type="ChEBI" id="CHEBI:58210"/>
    </cofactor>
</comment>
<dbReference type="OMA" id="CYISVRP"/>
<dbReference type="EMBL" id="NBZD01000001">
    <property type="protein sequence ID" value="PNH19705.1"/>
    <property type="molecule type" value="Genomic_DNA"/>
</dbReference>
<evidence type="ECO:0000259" key="5">
    <source>
        <dbReference type="SMART" id="SM00903"/>
    </source>
</evidence>
<evidence type="ECO:0000313" key="7">
    <source>
        <dbReference type="Proteomes" id="UP000236394"/>
    </source>
</evidence>
<evidence type="ECO:0000256" key="2">
    <source>
        <dbReference type="ARBA" id="ARBA00022630"/>
    </source>
</evidence>
<dbReference type="InterPro" id="IPR012349">
    <property type="entry name" value="Split_barrel_FMN-bd"/>
</dbReference>
<organism evidence="6 7">
    <name type="scientific">Mageeibacillus indolicus</name>
    <dbReference type="NCBI Taxonomy" id="884684"/>
    <lineage>
        <taxon>Bacteria</taxon>
        <taxon>Bacillati</taxon>
        <taxon>Bacillota</taxon>
        <taxon>Clostridia</taxon>
        <taxon>Eubacteriales</taxon>
        <taxon>Oscillospiraceae</taxon>
        <taxon>Mageeibacillus</taxon>
    </lineage>
</organism>
<name>A0A2J8B4L1_9FIRM</name>
<accession>A0A2J8B4L1</accession>